<dbReference type="OrthoDB" id="573462at2"/>
<sequence>MLYPILQQFLPAIKSLNTKKPLTKNDLLNESFLLNNDGDIKIYYAPHNEYINKEAKIIIVGITPGWHQMKTAFEQFVKDLSSNNSIEASLIQAKISAGFAGSMRTNLVDMLDQCYIPEALHIQNSSSLFGENRQLIHTTSVIKYPVFFKEKNYTGFQPPIDRSPLLRDYPYKVFPKELAQISPTALVIPLGRTVENVIFKLGKERKLPNHTYLIGFPHPSGANGHRIDQFHQQKDYLREKVKIWADRS</sequence>
<dbReference type="RefSeq" id="WP_110393908.1">
    <property type="nucleotide sequence ID" value="NZ_JADIJL010000001.1"/>
</dbReference>
<keyword evidence="2" id="KW-1185">Reference proteome</keyword>
<protein>
    <submittedName>
        <fullName evidence="1">Uracil DNA glycosylase superfamily protein</fullName>
    </submittedName>
</protein>
<dbReference type="EMBL" id="QJJQ01000001">
    <property type="protein sequence ID" value="PXW90672.1"/>
    <property type="molecule type" value="Genomic_DNA"/>
</dbReference>
<accession>A0A2V3W985</accession>
<reference evidence="1 2" key="1">
    <citation type="submission" date="2018-05" db="EMBL/GenBank/DDBJ databases">
        <title>Genomic Encyclopedia of Type Strains, Phase IV (KMG-IV): sequencing the most valuable type-strain genomes for metagenomic binning, comparative biology and taxonomic classification.</title>
        <authorList>
            <person name="Goeker M."/>
        </authorList>
    </citation>
    <scope>NUCLEOTIDE SEQUENCE [LARGE SCALE GENOMIC DNA]</scope>
    <source>
        <strain evidence="1 2">DSM 28556</strain>
    </source>
</reference>
<evidence type="ECO:0000313" key="1">
    <source>
        <dbReference type="EMBL" id="PXW90672.1"/>
    </source>
</evidence>
<evidence type="ECO:0000313" key="2">
    <source>
        <dbReference type="Proteomes" id="UP000247978"/>
    </source>
</evidence>
<dbReference type="Proteomes" id="UP000247978">
    <property type="component" value="Unassembled WGS sequence"/>
</dbReference>
<proteinExistence type="predicted"/>
<gene>
    <name evidence="1" type="ORF">DFR56_101586</name>
</gene>
<comment type="caution">
    <text evidence="1">The sequence shown here is derived from an EMBL/GenBank/DDBJ whole genome shotgun (WGS) entry which is preliminary data.</text>
</comment>
<name>A0A2V3W985_9BACI</name>
<organism evidence="1 2">
    <name type="scientific">Pseudogracilibacillus auburnensis</name>
    <dbReference type="NCBI Taxonomy" id="1494959"/>
    <lineage>
        <taxon>Bacteria</taxon>
        <taxon>Bacillati</taxon>
        <taxon>Bacillota</taxon>
        <taxon>Bacilli</taxon>
        <taxon>Bacillales</taxon>
        <taxon>Bacillaceae</taxon>
        <taxon>Pseudogracilibacillus</taxon>
    </lineage>
</organism>
<dbReference type="AlphaFoldDB" id="A0A2V3W985"/>